<dbReference type="InterPro" id="IPR003673">
    <property type="entry name" value="CoA-Trfase_fam_III"/>
</dbReference>
<feature type="compositionally biased region" description="Basic and acidic residues" evidence="2">
    <location>
        <begin position="71"/>
        <end position="88"/>
    </location>
</feature>
<dbReference type="InterPro" id="IPR044855">
    <property type="entry name" value="CoA-Trfase_III_dom3_sf"/>
</dbReference>
<sequence length="446" mass="48103">MVGEARTPTEGEGPLDGVTVLDASRVLVGPFCTMQLGDLGAEVIKIERPGEGDQTRGWYPPSFGGSETDGGADRNVGDLEGGDGRDGDGSTGSDAGDSEDAGESAYYVSVNRNKRSVELNLASEAGRAVFRDLAGEADVLVENFRVGKMAEWGLDYGDLRESNPGLVYCGISGYGEWGPDRDKPAYDIMMQARGGLMSITGVEGGPPVRVGVALADVGAGMYATQAILAALLERELGDGSGQKVDVSLLDGQAAWMSYMATNYFASGEPPGRMGSKHPNIAPYQAFETRDGYVVVACSSDPFWPPLCEALDRPDLLADERFETNTKRVRNREILDAELDAEFAEWTTEEALEALSAHDVPASHVRDMEELFEDPQIRARGMRVEMDHPTAGTVEMPGSPMHLSRTPTSYRRHPPLLGEHTTDVLSEYGYGEDDLRRLREAGAIPEE</sequence>
<reference evidence="3 4" key="1">
    <citation type="journal article" date="2019" name="Int. J. Syst. Evol. Microbiol.">
        <title>The Global Catalogue of Microorganisms (GCM) 10K type strain sequencing project: providing services to taxonomists for standard genome sequencing and annotation.</title>
        <authorList>
            <consortium name="The Broad Institute Genomics Platform"/>
            <consortium name="The Broad Institute Genome Sequencing Center for Infectious Disease"/>
            <person name="Wu L."/>
            <person name="Ma J."/>
        </authorList>
    </citation>
    <scope>NUCLEOTIDE SEQUENCE [LARGE SCALE GENOMIC DNA]</scope>
    <source>
        <strain evidence="3 4">SKJ47</strain>
    </source>
</reference>
<dbReference type="RefSeq" id="WP_379744019.1">
    <property type="nucleotide sequence ID" value="NZ_JBHSVN010000001.1"/>
</dbReference>
<organism evidence="3 4">
    <name type="scientific">Halopenitus salinus</name>
    <dbReference type="NCBI Taxonomy" id="1198295"/>
    <lineage>
        <taxon>Archaea</taxon>
        <taxon>Methanobacteriati</taxon>
        <taxon>Methanobacteriota</taxon>
        <taxon>Stenosarchaea group</taxon>
        <taxon>Halobacteria</taxon>
        <taxon>Halobacteriales</taxon>
        <taxon>Haloferacaceae</taxon>
        <taxon>Halopenitus</taxon>
    </lineage>
</organism>
<accession>A0ABD5UU85</accession>
<evidence type="ECO:0000313" key="4">
    <source>
        <dbReference type="Proteomes" id="UP001596296"/>
    </source>
</evidence>
<dbReference type="EMBL" id="JBHSXL010000009">
    <property type="protein sequence ID" value="MFC6892945.1"/>
    <property type="molecule type" value="Genomic_DNA"/>
</dbReference>
<keyword evidence="4" id="KW-1185">Reference proteome</keyword>
<keyword evidence="1 3" id="KW-0808">Transferase</keyword>
<evidence type="ECO:0000313" key="3">
    <source>
        <dbReference type="EMBL" id="MFC6892945.1"/>
    </source>
</evidence>
<protein>
    <submittedName>
        <fullName evidence="3">CaiB/BaiF CoA transferase family protein</fullName>
    </submittedName>
</protein>
<evidence type="ECO:0000256" key="2">
    <source>
        <dbReference type="SAM" id="MobiDB-lite"/>
    </source>
</evidence>
<dbReference type="GO" id="GO:0016740">
    <property type="term" value="F:transferase activity"/>
    <property type="evidence" value="ECO:0007669"/>
    <property type="project" value="UniProtKB-KW"/>
</dbReference>
<dbReference type="Gene3D" id="3.40.50.10540">
    <property type="entry name" value="Crotonobetainyl-coa:carnitine coa-transferase, domain 1"/>
    <property type="match status" value="1"/>
</dbReference>
<proteinExistence type="predicted"/>
<evidence type="ECO:0000256" key="1">
    <source>
        <dbReference type="ARBA" id="ARBA00022679"/>
    </source>
</evidence>
<feature type="region of interest" description="Disordered" evidence="2">
    <location>
        <begin position="51"/>
        <end position="103"/>
    </location>
</feature>
<dbReference type="InterPro" id="IPR050483">
    <property type="entry name" value="CoA-transferase_III_domain"/>
</dbReference>
<dbReference type="Pfam" id="PF02515">
    <property type="entry name" value="CoA_transf_3"/>
    <property type="match status" value="1"/>
</dbReference>
<name>A0ABD5UU85_9EURY</name>
<comment type="caution">
    <text evidence="3">The sequence shown here is derived from an EMBL/GenBank/DDBJ whole genome shotgun (WGS) entry which is preliminary data.</text>
</comment>
<dbReference type="Proteomes" id="UP001596296">
    <property type="component" value="Unassembled WGS sequence"/>
</dbReference>
<dbReference type="PANTHER" id="PTHR48207">
    <property type="entry name" value="SUCCINATE--HYDROXYMETHYLGLUTARATE COA-TRANSFERASE"/>
    <property type="match status" value="1"/>
</dbReference>
<gene>
    <name evidence="3" type="ORF">ACFQE9_10055</name>
</gene>
<dbReference type="Gene3D" id="3.30.1540.10">
    <property type="entry name" value="formyl-coa transferase, domain 3"/>
    <property type="match status" value="1"/>
</dbReference>
<dbReference type="SUPFAM" id="SSF89796">
    <property type="entry name" value="CoA-transferase family III (CaiB/BaiF)"/>
    <property type="match status" value="1"/>
</dbReference>
<dbReference type="AlphaFoldDB" id="A0ABD5UU85"/>
<dbReference type="InterPro" id="IPR023606">
    <property type="entry name" value="CoA-Trfase_III_dom_1_sf"/>
</dbReference>
<dbReference type="PANTHER" id="PTHR48207:SF3">
    <property type="entry name" value="SUCCINATE--HYDROXYMETHYLGLUTARATE COA-TRANSFERASE"/>
    <property type="match status" value="1"/>
</dbReference>